<evidence type="ECO:0000313" key="1">
    <source>
        <dbReference type="EMBL" id="MCG4610615.1"/>
    </source>
</evidence>
<dbReference type="Proteomes" id="UP001298681">
    <property type="component" value="Unassembled WGS sequence"/>
</dbReference>
<keyword evidence="2" id="KW-1185">Reference proteome</keyword>
<comment type="caution">
    <text evidence="1">The sequence shown here is derived from an EMBL/GenBank/DDBJ whole genome shotgun (WGS) entry which is preliminary data.</text>
</comment>
<dbReference type="RefSeq" id="WP_087234791.1">
    <property type="nucleotide sequence ID" value="NZ_JAKNHQ010000007.1"/>
</dbReference>
<protein>
    <submittedName>
        <fullName evidence="1">Cytidylate kinase-like family protein</fullName>
    </submittedName>
</protein>
<dbReference type="InterPro" id="IPR027417">
    <property type="entry name" value="P-loop_NTPase"/>
</dbReference>
<dbReference type="EMBL" id="JAKNHQ010000007">
    <property type="protein sequence ID" value="MCG4610615.1"/>
    <property type="molecule type" value="Genomic_DNA"/>
</dbReference>
<dbReference type="SUPFAM" id="SSF52540">
    <property type="entry name" value="P-loop containing nucleoside triphosphate hydrolases"/>
    <property type="match status" value="1"/>
</dbReference>
<dbReference type="Pfam" id="PF13189">
    <property type="entry name" value="Cytidylate_kin2"/>
    <property type="match status" value="1"/>
</dbReference>
<reference evidence="1 2" key="1">
    <citation type="submission" date="2022-01" db="EMBL/GenBank/DDBJ databases">
        <title>Collection of gut derived symbiotic bacterial strains cultured from healthy donors.</title>
        <authorList>
            <person name="Lin H."/>
            <person name="Kohout C."/>
            <person name="Waligurski E."/>
            <person name="Pamer E.G."/>
        </authorList>
    </citation>
    <scope>NUCLEOTIDE SEQUENCE [LARGE SCALE GENOMIC DNA]</scope>
    <source>
        <strain evidence="1 2">DFI.7.58</strain>
    </source>
</reference>
<gene>
    <name evidence="1" type="ORF">L0P57_06670</name>
</gene>
<name>A0ABS9MIH8_9FIRM</name>
<sequence length="209" mass="23698">MRIHTIITIARQYGSGGREIGERVAKHFDIPFYNKDLITLAAKQSGMSPEILEKADEKATNSLLYSLMMGNYTFGSQVSPIDNLPINDKVFLAQSQVIREAAEKGPCVIVGRCADYVLRENKNCLHVYVYANHFTRMDRIIKQYGVDPAKAADTLVKQDKQRANYYNFYSNQKWGNPENYDLLVDSSAFGIENSIDLICQAVEMKEKLL</sequence>
<proteinExistence type="predicted"/>
<dbReference type="Gene3D" id="3.40.50.300">
    <property type="entry name" value="P-loop containing nucleotide triphosphate hydrolases"/>
    <property type="match status" value="1"/>
</dbReference>
<organism evidence="1 2">
    <name type="scientific">Anaeromassilibacillus senegalensis</name>
    <dbReference type="NCBI Taxonomy" id="1673717"/>
    <lineage>
        <taxon>Bacteria</taxon>
        <taxon>Bacillati</taxon>
        <taxon>Bacillota</taxon>
        <taxon>Clostridia</taxon>
        <taxon>Eubacteriales</taxon>
        <taxon>Acutalibacteraceae</taxon>
        <taxon>Anaeromassilibacillus</taxon>
    </lineage>
</organism>
<accession>A0ABS9MIH8</accession>
<evidence type="ECO:0000313" key="2">
    <source>
        <dbReference type="Proteomes" id="UP001298681"/>
    </source>
</evidence>